<keyword evidence="8" id="KW-0472">Membrane</keyword>
<evidence type="ECO:0000256" key="2">
    <source>
        <dbReference type="ARBA" id="ARBA00004370"/>
    </source>
</evidence>
<dbReference type="PANTHER" id="PTHR45453">
    <property type="entry name" value="PHOSPHATE REGULON SENSOR PROTEIN PHOR"/>
    <property type="match status" value="1"/>
</dbReference>
<keyword evidence="8" id="KW-1133">Transmembrane helix</keyword>
<dbReference type="PANTHER" id="PTHR45453:SF1">
    <property type="entry name" value="PHOSPHATE REGULON SENSOR PROTEIN PHOR"/>
    <property type="match status" value="1"/>
</dbReference>
<keyword evidence="7" id="KW-0902">Two-component regulatory system</keyword>
<dbReference type="Proteomes" id="UP000051054">
    <property type="component" value="Unassembled WGS sequence"/>
</dbReference>
<evidence type="ECO:0000313" key="10">
    <source>
        <dbReference type="EMBL" id="KRM19587.1"/>
    </source>
</evidence>
<dbReference type="PATRIC" id="fig|1423755.3.peg.1524"/>
<dbReference type="SMART" id="SM00388">
    <property type="entry name" value="HisKA"/>
    <property type="match status" value="1"/>
</dbReference>
<keyword evidence="11" id="KW-1185">Reference proteome</keyword>
<dbReference type="InterPro" id="IPR050351">
    <property type="entry name" value="BphY/WalK/GraS-like"/>
</dbReference>
<keyword evidence="8" id="KW-0812">Transmembrane</keyword>
<evidence type="ECO:0000256" key="1">
    <source>
        <dbReference type="ARBA" id="ARBA00000085"/>
    </source>
</evidence>
<dbReference type="EC" id="2.7.13.3" evidence="3"/>
<dbReference type="PROSITE" id="PS50109">
    <property type="entry name" value="HIS_KIN"/>
    <property type="match status" value="1"/>
</dbReference>
<evidence type="ECO:0000256" key="8">
    <source>
        <dbReference type="SAM" id="Phobius"/>
    </source>
</evidence>
<keyword evidence="6 10" id="KW-0418">Kinase</keyword>
<evidence type="ECO:0000259" key="9">
    <source>
        <dbReference type="PROSITE" id="PS50109"/>
    </source>
</evidence>
<dbReference type="GO" id="GO:0000155">
    <property type="term" value="F:phosphorelay sensor kinase activity"/>
    <property type="evidence" value="ECO:0007669"/>
    <property type="project" value="InterPro"/>
</dbReference>
<protein>
    <recommendedName>
        <fullName evidence="3">histidine kinase</fullName>
        <ecNumber evidence="3">2.7.13.3</ecNumber>
    </recommendedName>
</protein>
<dbReference type="SUPFAM" id="SSF47384">
    <property type="entry name" value="Homodimeric domain of signal transducing histidine kinase"/>
    <property type="match status" value="1"/>
</dbReference>
<dbReference type="InterPro" id="IPR003594">
    <property type="entry name" value="HATPase_dom"/>
</dbReference>
<dbReference type="InterPro" id="IPR036097">
    <property type="entry name" value="HisK_dim/P_sf"/>
</dbReference>
<dbReference type="SUPFAM" id="SSF55874">
    <property type="entry name" value="ATPase domain of HSP90 chaperone/DNA topoisomerase II/histidine kinase"/>
    <property type="match status" value="1"/>
</dbReference>
<feature type="domain" description="Histidine kinase" evidence="9">
    <location>
        <begin position="188"/>
        <end position="400"/>
    </location>
</feature>
<dbReference type="InterPro" id="IPR036890">
    <property type="entry name" value="HATPase_C_sf"/>
</dbReference>
<dbReference type="CDD" id="cd00082">
    <property type="entry name" value="HisKA"/>
    <property type="match status" value="1"/>
</dbReference>
<dbReference type="GO" id="GO:0016036">
    <property type="term" value="P:cellular response to phosphate starvation"/>
    <property type="evidence" value="ECO:0007669"/>
    <property type="project" value="TreeGrafter"/>
</dbReference>
<dbReference type="InterPro" id="IPR003661">
    <property type="entry name" value="HisK_dim/P_dom"/>
</dbReference>
<gene>
    <name evidence="10" type="ORF">FC40_GL001435</name>
</gene>
<dbReference type="GO" id="GO:0005886">
    <property type="term" value="C:plasma membrane"/>
    <property type="evidence" value="ECO:0007669"/>
    <property type="project" value="TreeGrafter"/>
</dbReference>
<comment type="caution">
    <text evidence="10">The sequence shown here is derived from an EMBL/GenBank/DDBJ whole genome shotgun (WGS) entry which is preliminary data.</text>
</comment>
<accession>A0A0R1WXJ5</accession>
<dbReference type="Pfam" id="PF02518">
    <property type="entry name" value="HATPase_c"/>
    <property type="match status" value="1"/>
</dbReference>
<dbReference type="CDD" id="cd00075">
    <property type="entry name" value="HATPase"/>
    <property type="match status" value="1"/>
</dbReference>
<name>A0A0R1WXJ5_9LACO</name>
<feature type="transmembrane region" description="Helical" evidence="8">
    <location>
        <begin position="148"/>
        <end position="167"/>
    </location>
</feature>
<dbReference type="Gene3D" id="3.30.565.10">
    <property type="entry name" value="Histidine kinase-like ATPase, C-terminal domain"/>
    <property type="match status" value="1"/>
</dbReference>
<dbReference type="InterPro" id="IPR005467">
    <property type="entry name" value="His_kinase_dom"/>
</dbReference>
<evidence type="ECO:0000256" key="5">
    <source>
        <dbReference type="ARBA" id="ARBA00022679"/>
    </source>
</evidence>
<organism evidence="10 11">
    <name type="scientific">Ligilactobacillus hayakitensis DSM 18933 = JCM 14209</name>
    <dbReference type="NCBI Taxonomy" id="1423755"/>
    <lineage>
        <taxon>Bacteria</taxon>
        <taxon>Bacillati</taxon>
        <taxon>Bacillota</taxon>
        <taxon>Bacilli</taxon>
        <taxon>Lactobacillales</taxon>
        <taxon>Lactobacillaceae</taxon>
        <taxon>Ligilactobacillus</taxon>
    </lineage>
</organism>
<evidence type="ECO:0000256" key="3">
    <source>
        <dbReference type="ARBA" id="ARBA00012438"/>
    </source>
</evidence>
<evidence type="ECO:0000256" key="7">
    <source>
        <dbReference type="ARBA" id="ARBA00023012"/>
    </source>
</evidence>
<dbReference type="SMART" id="SM00387">
    <property type="entry name" value="HATPase_c"/>
    <property type="match status" value="1"/>
</dbReference>
<dbReference type="AlphaFoldDB" id="A0A0R1WXJ5"/>
<evidence type="ECO:0000256" key="4">
    <source>
        <dbReference type="ARBA" id="ARBA00022553"/>
    </source>
</evidence>
<dbReference type="STRING" id="1423755.FC40_GL001435"/>
<comment type="subcellular location">
    <subcellularLocation>
        <location evidence="2">Membrane</location>
    </subcellularLocation>
</comment>
<dbReference type="eggNOG" id="COG0642">
    <property type="taxonomic scope" value="Bacteria"/>
</dbReference>
<dbReference type="EMBL" id="AZGD01000037">
    <property type="protein sequence ID" value="KRM19587.1"/>
    <property type="molecule type" value="Genomic_DNA"/>
</dbReference>
<keyword evidence="4" id="KW-0597">Phosphoprotein</keyword>
<dbReference type="Pfam" id="PF00512">
    <property type="entry name" value="HisKA"/>
    <property type="match status" value="1"/>
</dbReference>
<keyword evidence="5" id="KW-0808">Transferase</keyword>
<dbReference type="Gene3D" id="1.10.287.130">
    <property type="match status" value="1"/>
</dbReference>
<evidence type="ECO:0000256" key="6">
    <source>
        <dbReference type="ARBA" id="ARBA00022777"/>
    </source>
</evidence>
<sequence>MAAFSLLLVLITVIGGMVSVTYINARNEISNVLDILTENRGMLPGKEAKKRLGPKYTPESIYQYRYFSVFLDKNSEIIAVDKRHINTLSQDEIKKITKKIIVDKEVTGDIIYNRTGFAYRLKDTPEGKILVLLDESNILENARAVTRLGLYLGIISMIVFTLIISAFSKQAIKPTIRAYQKQKEFITNASHELKTPLAVISANTEMQELMGDESEWTKSNKEQIVRLNNLISRLVTLARFEENKSIEMHPIDYSKIVLEAAKNFQTIAQVENKTFELNVTPNLFIQAEANTLQEMVNILIDNAVKYCDDNGKITVSLLKGKLGQNAILKVANTHKNSEKINVSRFFERFYRDDQSHSVEKSGYGIGLSMANEVVRIFQGKISGNNTNEQIEFVVSFKLTKNSPQ</sequence>
<dbReference type="GO" id="GO:0004721">
    <property type="term" value="F:phosphoprotein phosphatase activity"/>
    <property type="evidence" value="ECO:0007669"/>
    <property type="project" value="TreeGrafter"/>
</dbReference>
<reference evidence="10 11" key="1">
    <citation type="journal article" date="2015" name="Genome Announc.">
        <title>Expanding the biotechnology potential of lactobacilli through comparative genomics of 213 strains and associated genera.</title>
        <authorList>
            <person name="Sun Z."/>
            <person name="Harris H.M."/>
            <person name="McCann A."/>
            <person name="Guo C."/>
            <person name="Argimon S."/>
            <person name="Zhang W."/>
            <person name="Yang X."/>
            <person name="Jeffery I.B."/>
            <person name="Cooney J.C."/>
            <person name="Kagawa T.F."/>
            <person name="Liu W."/>
            <person name="Song Y."/>
            <person name="Salvetti E."/>
            <person name="Wrobel A."/>
            <person name="Rasinkangas P."/>
            <person name="Parkhill J."/>
            <person name="Rea M.C."/>
            <person name="O'Sullivan O."/>
            <person name="Ritari J."/>
            <person name="Douillard F.P."/>
            <person name="Paul Ross R."/>
            <person name="Yang R."/>
            <person name="Briner A.E."/>
            <person name="Felis G.E."/>
            <person name="de Vos W.M."/>
            <person name="Barrangou R."/>
            <person name="Klaenhammer T.R."/>
            <person name="Caufield P.W."/>
            <person name="Cui Y."/>
            <person name="Zhang H."/>
            <person name="O'Toole P.W."/>
        </authorList>
    </citation>
    <scope>NUCLEOTIDE SEQUENCE [LARGE SCALE GENOMIC DNA]</scope>
    <source>
        <strain evidence="10 11">DSM 18933</strain>
    </source>
</reference>
<proteinExistence type="predicted"/>
<evidence type="ECO:0000313" key="11">
    <source>
        <dbReference type="Proteomes" id="UP000051054"/>
    </source>
</evidence>
<comment type="catalytic activity">
    <reaction evidence="1">
        <text>ATP + protein L-histidine = ADP + protein N-phospho-L-histidine.</text>
        <dbReference type="EC" id="2.7.13.3"/>
    </reaction>
</comment>